<dbReference type="Pfam" id="PF21790">
    <property type="entry name" value="OGG"/>
    <property type="match status" value="1"/>
</dbReference>
<dbReference type="AlphaFoldDB" id="A0A0N9MPT2"/>
<dbReference type="InterPro" id="IPR048868">
    <property type="entry name" value="OGG-like_put"/>
</dbReference>
<sequence>MDARDAHLIVPDGCADWCRRQPYAITVLEDVVEVDLDWWNSRLARREIPAQISGRTSDGAQVWAGKAFIRRGDLEPDAPGVELKEEPEFSRLYMCAAWLAEHRRRAVPRRFVDVGEPGGGDRRFTAIGQALAVCQGSPGLFDMSAYRDWSGWPAAPGVGHTLMSLYCWALHRGGGERPQLLDNDSAGSLTWHGWMVSSSASQFSVRRYARYNALIHGWAEQAVVPAELVEMWLNREWHMRCTEGSKRRDGSAL</sequence>
<dbReference type="EMBL" id="CP011853">
    <property type="protein sequence ID" value="ALG84248.1"/>
    <property type="molecule type" value="Genomic_DNA"/>
</dbReference>
<dbReference type="PATRIC" id="fig|1136941.3.peg.1368"/>
<dbReference type="OrthoDB" id="4370527at2"/>
<evidence type="ECO:0000313" key="2">
    <source>
        <dbReference type="Proteomes" id="UP000063789"/>
    </source>
</evidence>
<reference evidence="2" key="1">
    <citation type="submission" date="2015-06" db="EMBL/GenBank/DDBJ databases">
        <title>Complete genome sequence and metabolic analysis of phthalate degradation pathway in Gordonia sp. QH-11.</title>
        <authorList>
            <person name="Jin D."/>
            <person name="Kong X."/>
            <person name="Bai Z."/>
        </authorList>
    </citation>
    <scope>NUCLEOTIDE SEQUENCE [LARGE SCALE GENOMIC DNA]</scope>
    <source>
        <strain evidence="2">QH-11</strain>
    </source>
</reference>
<evidence type="ECO:0000313" key="1">
    <source>
        <dbReference type="EMBL" id="ALG84248.1"/>
    </source>
</evidence>
<accession>A0A0N9MPT2</accession>
<proteinExistence type="predicted"/>
<organism evidence="1 2">
    <name type="scientific">Gordonia phthalatica</name>
    <dbReference type="NCBI Taxonomy" id="1136941"/>
    <lineage>
        <taxon>Bacteria</taxon>
        <taxon>Bacillati</taxon>
        <taxon>Actinomycetota</taxon>
        <taxon>Actinomycetes</taxon>
        <taxon>Mycobacteriales</taxon>
        <taxon>Gordoniaceae</taxon>
        <taxon>Gordonia</taxon>
    </lineage>
</organism>
<gene>
    <name evidence="1" type="ORF">ACH46_06680</name>
</gene>
<keyword evidence="2" id="KW-1185">Reference proteome</keyword>
<name>A0A0N9MPT2_9ACTN</name>
<dbReference type="KEGG" id="goq:ACH46_06680"/>
<dbReference type="Proteomes" id="UP000063789">
    <property type="component" value="Chromosome"/>
</dbReference>
<dbReference type="STRING" id="1136941.ACH46_06680"/>
<dbReference type="RefSeq" id="WP_062392228.1">
    <property type="nucleotide sequence ID" value="NZ_CP011853.1"/>
</dbReference>
<reference evidence="1 2" key="2">
    <citation type="journal article" date="2017" name="Int. J. Syst. Evol. Microbiol.">
        <title>Gordonia phthalatica sp. nov., a di-n-butyl phthalate-degrading bacterium isolated from activated sludge.</title>
        <authorList>
            <person name="Jin D."/>
            <person name="Kong X."/>
            <person name="Jia M."/>
            <person name="Yu X."/>
            <person name="Wang X."/>
            <person name="Zhuang X."/>
            <person name="Deng Y."/>
            <person name="Bai Z."/>
        </authorList>
    </citation>
    <scope>NUCLEOTIDE SEQUENCE [LARGE SCALE GENOMIC DNA]</scope>
    <source>
        <strain evidence="1 2">QH-11</strain>
    </source>
</reference>
<protein>
    <submittedName>
        <fullName evidence="1">Uncharacterized protein</fullName>
    </submittedName>
</protein>